<dbReference type="InterPro" id="IPR017853">
    <property type="entry name" value="GH"/>
</dbReference>
<gene>
    <name evidence="6" type="ORF">E6H00_03200</name>
</gene>
<evidence type="ECO:0000313" key="6">
    <source>
        <dbReference type="EMBL" id="TMI91982.1"/>
    </source>
</evidence>
<evidence type="ECO:0000256" key="3">
    <source>
        <dbReference type="ARBA" id="ARBA00023295"/>
    </source>
</evidence>
<evidence type="ECO:0000256" key="4">
    <source>
        <dbReference type="SAM" id="MobiDB-lite"/>
    </source>
</evidence>
<dbReference type="SUPFAM" id="SSF51011">
    <property type="entry name" value="Glycosyl hydrolase domain"/>
    <property type="match status" value="1"/>
</dbReference>
<keyword evidence="3" id="KW-0326">Glycosidase</keyword>
<dbReference type="PANTHER" id="PTHR10357">
    <property type="entry name" value="ALPHA-AMYLASE FAMILY MEMBER"/>
    <property type="match status" value="1"/>
</dbReference>
<dbReference type="Proteomes" id="UP000318509">
    <property type="component" value="Unassembled WGS sequence"/>
</dbReference>
<reference evidence="6 7" key="1">
    <citation type="journal article" date="2019" name="Nat. Microbiol.">
        <title>Mediterranean grassland soil C-N compound turnover is dependent on rainfall and depth, and is mediated by genomically divergent microorganisms.</title>
        <authorList>
            <person name="Diamond S."/>
            <person name="Andeer P.F."/>
            <person name="Li Z."/>
            <person name="Crits-Christoph A."/>
            <person name="Burstein D."/>
            <person name="Anantharaman K."/>
            <person name="Lane K.R."/>
            <person name="Thomas B.C."/>
            <person name="Pan C."/>
            <person name="Northen T.R."/>
            <person name="Banfield J.F."/>
        </authorList>
    </citation>
    <scope>NUCLEOTIDE SEQUENCE [LARGE SCALE GENOMIC DNA]</scope>
    <source>
        <strain evidence="6">NP_3</strain>
    </source>
</reference>
<dbReference type="FunFam" id="3.90.400.10:FF:000002">
    <property type="entry name" value="Sucrose isomerase"/>
    <property type="match status" value="1"/>
</dbReference>
<feature type="region of interest" description="Disordered" evidence="4">
    <location>
        <begin position="220"/>
        <end position="248"/>
    </location>
</feature>
<protein>
    <submittedName>
        <fullName evidence="6">DUF3459 domain-containing protein</fullName>
    </submittedName>
</protein>
<evidence type="ECO:0000313" key="7">
    <source>
        <dbReference type="Proteomes" id="UP000318509"/>
    </source>
</evidence>
<evidence type="ECO:0000259" key="5">
    <source>
        <dbReference type="SMART" id="SM00642"/>
    </source>
</evidence>
<name>A0A537K8W9_9BACT</name>
<accession>A0A537K8W9</accession>
<dbReference type="AlphaFoldDB" id="A0A537K8W9"/>
<dbReference type="Gene3D" id="3.90.400.10">
    <property type="entry name" value="Oligo-1,6-glucosidase, Domain 2"/>
    <property type="match status" value="1"/>
</dbReference>
<dbReference type="GO" id="GO:0009313">
    <property type="term" value="P:oligosaccharide catabolic process"/>
    <property type="evidence" value="ECO:0007669"/>
    <property type="project" value="TreeGrafter"/>
</dbReference>
<keyword evidence="2" id="KW-0378">Hydrolase</keyword>
<dbReference type="Pfam" id="PF00128">
    <property type="entry name" value="Alpha-amylase"/>
    <property type="match status" value="1"/>
</dbReference>
<dbReference type="InterPro" id="IPR006047">
    <property type="entry name" value="GH13_cat_dom"/>
</dbReference>
<feature type="domain" description="Glycosyl hydrolase family 13 catalytic" evidence="5">
    <location>
        <begin position="25"/>
        <end position="410"/>
    </location>
</feature>
<dbReference type="Gene3D" id="2.60.40.1180">
    <property type="entry name" value="Golgi alpha-mannosidase II"/>
    <property type="match status" value="1"/>
</dbReference>
<organism evidence="6 7">
    <name type="scientific">Candidatus Segetimicrobium genomatis</name>
    <dbReference type="NCBI Taxonomy" id="2569760"/>
    <lineage>
        <taxon>Bacteria</taxon>
        <taxon>Bacillati</taxon>
        <taxon>Candidatus Sysuimicrobiota</taxon>
        <taxon>Candidatus Sysuimicrobiia</taxon>
        <taxon>Candidatus Sysuimicrobiales</taxon>
        <taxon>Candidatus Segetimicrobiaceae</taxon>
        <taxon>Candidatus Segetimicrobium</taxon>
    </lineage>
</organism>
<dbReference type="EMBL" id="VBAK01000075">
    <property type="protein sequence ID" value="TMI91982.1"/>
    <property type="molecule type" value="Genomic_DNA"/>
</dbReference>
<dbReference type="InterPro" id="IPR013780">
    <property type="entry name" value="Glyco_hydro_b"/>
</dbReference>
<comment type="similarity">
    <text evidence="1">Belongs to the glycosyl hydrolase 13 family.</text>
</comment>
<dbReference type="PANTHER" id="PTHR10357:SF179">
    <property type="entry name" value="NEUTRAL AND BASIC AMINO ACID TRANSPORT PROTEIN RBAT"/>
    <property type="match status" value="1"/>
</dbReference>
<feature type="compositionally biased region" description="Basic and acidic residues" evidence="4">
    <location>
        <begin position="238"/>
        <end position="248"/>
    </location>
</feature>
<dbReference type="Gene3D" id="3.20.20.80">
    <property type="entry name" value="Glycosidases"/>
    <property type="match status" value="1"/>
</dbReference>
<proteinExistence type="inferred from homology"/>
<comment type="caution">
    <text evidence="6">The sequence shown here is derived from an EMBL/GenBank/DDBJ whole genome shotgun (WGS) entry which is preliminary data.</text>
</comment>
<dbReference type="SUPFAM" id="SSF51445">
    <property type="entry name" value="(Trans)glycosidases"/>
    <property type="match status" value="1"/>
</dbReference>
<dbReference type="InterPro" id="IPR045857">
    <property type="entry name" value="O16G_dom_2"/>
</dbReference>
<dbReference type="CDD" id="cd11330">
    <property type="entry name" value="AmyAc_OligoGlu"/>
    <property type="match status" value="1"/>
</dbReference>
<dbReference type="GO" id="GO:0004556">
    <property type="term" value="F:alpha-amylase activity"/>
    <property type="evidence" value="ECO:0007669"/>
    <property type="project" value="TreeGrafter"/>
</dbReference>
<evidence type="ECO:0000256" key="1">
    <source>
        <dbReference type="ARBA" id="ARBA00008061"/>
    </source>
</evidence>
<sequence length="544" mass="60511">MSARHGQLSGLDPRREWWRGACIYQIYPRSFADSNGDGIGDLPGITAHLPYVASLGVDAIWLCPFFTSPMRDFGYDVADYCGVDPIFGTLEDFDRLLESAHTLGLRVIIDQVYSHTSDQHPWFRESRADRTNPKADWYVWADPKADGSPPSNWQSVFGGPAWAWDARRGQYYLHNFLTEQPDLNVHDVAVQDALLEVARFWLERGVDGFRVDAIDYAMHDPQLTDNPPMPATGRTRSRPLDFQEPRNNKSHPDIVRFIERVRALTDSFDGRFTVAEVGGEDCEPAMKSFTSGARRFNTAYGFNFLYADTLTPQLVRAATEAWPADGSTGWPSWAFSNHDAPRAVSRWAAPADRRACARAALLLLVTLRGNIFLYQGEELGLPQAQLALADLKDPEAISNWPLILGRDGARTPMPWVADAAHAGFSSACPWLPVPEAHVALAVDRQESEPNSQLALTRHLIALRNRVPALRSGGLRIIDAGAEVLLFVRVHETEELLCAFNFARRAHTLPSPPTGKWSVLEAVGGASAWTLPPWSGLIAQRLRLP</sequence>
<evidence type="ECO:0000256" key="2">
    <source>
        <dbReference type="ARBA" id="ARBA00022801"/>
    </source>
</evidence>
<dbReference type="SMART" id="SM00642">
    <property type="entry name" value="Aamy"/>
    <property type="match status" value="1"/>
</dbReference>